<dbReference type="Gene3D" id="2.170.150.40">
    <property type="entry name" value="Domain of unknown function (DUF427)"/>
    <property type="match status" value="1"/>
</dbReference>
<reference evidence="2 3" key="1">
    <citation type="submission" date="2023-07" db="EMBL/GenBank/DDBJ databases">
        <title>Sorghum-associated microbial communities from plants grown in Nebraska, USA.</title>
        <authorList>
            <person name="Schachtman D."/>
        </authorList>
    </citation>
    <scope>NUCLEOTIDE SEQUENCE [LARGE SCALE GENOMIC DNA]</scope>
    <source>
        <strain evidence="2 3">CC222</strain>
    </source>
</reference>
<organism evidence="2 3">
    <name type="scientific">Pseudarthrobacter enclensis</name>
    <dbReference type="NCBI Taxonomy" id="993070"/>
    <lineage>
        <taxon>Bacteria</taxon>
        <taxon>Bacillati</taxon>
        <taxon>Actinomycetota</taxon>
        <taxon>Actinomycetes</taxon>
        <taxon>Micrococcales</taxon>
        <taxon>Micrococcaceae</taxon>
        <taxon>Pseudarthrobacter</taxon>
    </lineage>
</organism>
<dbReference type="InterPro" id="IPR007361">
    <property type="entry name" value="DUF427"/>
</dbReference>
<name>A0ABT9RZR7_9MICC</name>
<dbReference type="PANTHER" id="PTHR34310:SF5">
    <property type="entry name" value="DUF427 DOMAIN PROTEIN (AFU_ORTHOLOGUE AFUA_3G02220)"/>
    <property type="match status" value="1"/>
</dbReference>
<dbReference type="Pfam" id="PF04248">
    <property type="entry name" value="NTP_transf_9"/>
    <property type="match status" value="1"/>
</dbReference>
<comment type="caution">
    <text evidence="2">The sequence shown here is derived from an EMBL/GenBank/DDBJ whole genome shotgun (WGS) entry which is preliminary data.</text>
</comment>
<feature type="domain" description="DUF427" evidence="1">
    <location>
        <begin position="43"/>
        <end position="129"/>
    </location>
</feature>
<protein>
    <submittedName>
        <fullName evidence="2">Uncharacterized protein (DUF427 family)</fullName>
    </submittedName>
</protein>
<evidence type="ECO:0000313" key="3">
    <source>
        <dbReference type="Proteomes" id="UP001226577"/>
    </source>
</evidence>
<keyword evidence="3" id="KW-1185">Reference proteome</keyword>
<dbReference type="EMBL" id="JAUSRE010000023">
    <property type="protein sequence ID" value="MDP9890138.1"/>
    <property type="molecule type" value="Genomic_DNA"/>
</dbReference>
<dbReference type="PROSITE" id="PS00430">
    <property type="entry name" value="TONB_DEPENDENT_REC_1"/>
    <property type="match status" value="1"/>
</dbReference>
<evidence type="ECO:0000259" key="1">
    <source>
        <dbReference type="Pfam" id="PF04248"/>
    </source>
</evidence>
<proteinExistence type="predicted"/>
<dbReference type="InterPro" id="IPR010916">
    <property type="entry name" value="TonB_box_CS"/>
</dbReference>
<dbReference type="RefSeq" id="WP_307311038.1">
    <property type="nucleotide sequence ID" value="NZ_JAUSRE010000023.1"/>
</dbReference>
<evidence type="ECO:0000313" key="2">
    <source>
        <dbReference type="EMBL" id="MDP9890138.1"/>
    </source>
</evidence>
<dbReference type="Proteomes" id="UP001226577">
    <property type="component" value="Unassembled WGS sequence"/>
</dbReference>
<dbReference type="PANTHER" id="PTHR34310">
    <property type="entry name" value="DUF427 DOMAIN PROTEIN (AFU_ORTHOLOGUE AFUA_3G02220)"/>
    <property type="match status" value="1"/>
</dbReference>
<sequence length="135" mass="15512">MRHQLRLPSGTRRKQQLVNRALTSSTHGRAQFECENSEDEDMVKAVWNGKVIAESEDTVVVEGNHYFPRDAVNPVYLKESDMHSVCPWKGQAAYYSLDVDGKVNVDAAWYYSEPKKRAQPIKDRIAFWRGVRIEG</sequence>
<dbReference type="InterPro" id="IPR038694">
    <property type="entry name" value="DUF427_sf"/>
</dbReference>
<accession>A0ABT9RZR7</accession>
<gene>
    <name evidence="2" type="ORF">J2X98_003750</name>
</gene>